<evidence type="ECO:0000256" key="3">
    <source>
        <dbReference type="ARBA" id="ARBA00022605"/>
    </source>
</evidence>
<reference evidence="9" key="1">
    <citation type="submission" date="2020-08" db="EMBL/GenBank/DDBJ databases">
        <title>Genome public.</title>
        <authorList>
            <person name="Liu C."/>
            <person name="Sun Q."/>
        </authorList>
    </citation>
    <scope>NUCLEOTIDE SEQUENCE</scope>
    <source>
        <strain evidence="9">NSJ-53</strain>
    </source>
</reference>
<evidence type="ECO:0000313" key="9">
    <source>
        <dbReference type="EMBL" id="MBC8531283.1"/>
    </source>
</evidence>
<feature type="binding site" evidence="7">
    <location>
        <position position="25"/>
    </location>
    <ligand>
        <name>3-phosphoshikimate</name>
        <dbReference type="ChEBI" id="CHEBI:145989"/>
    </ligand>
</feature>
<protein>
    <recommendedName>
        <fullName evidence="7">3-phosphoshikimate 1-carboxyvinyltransferase</fullName>
        <ecNumber evidence="7">2.5.1.19</ecNumber>
    </recommendedName>
    <alternativeName>
        <fullName evidence="7">5-enolpyruvylshikimate-3-phosphate synthase</fullName>
        <shortName evidence="7">EPSP synthase</shortName>
        <shortName evidence="7">EPSPS</shortName>
    </alternativeName>
</protein>
<dbReference type="PANTHER" id="PTHR21090">
    <property type="entry name" value="AROM/DEHYDROQUINATE SYNTHASE"/>
    <property type="match status" value="1"/>
</dbReference>
<keyword evidence="10" id="KW-1185">Reference proteome</keyword>
<dbReference type="PROSITE" id="PS00885">
    <property type="entry name" value="EPSP_SYNTHASE_2"/>
    <property type="match status" value="1"/>
</dbReference>
<organism evidence="9 10">
    <name type="scientific">Gehongia tenuis</name>
    <dbReference type="NCBI Taxonomy" id="2763655"/>
    <lineage>
        <taxon>Bacteria</taxon>
        <taxon>Bacillati</taxon>
        <taxon>Bacillota</taxon>
        <taxon>Clostridia</taxon>
        <taxon>Christensenellales</taxon>
        <taxon>Christensenellaceae</taxon>
        <taxon>Gehongia</taxon>
    </lineage>
</organism>
<feature type="binding site" evidence="7">
    <location>
        <position position="21"/>
    </location>
    <ligand>
        <name>3-phosphoshikimate</name>
        <dbReference type="ChEBI" id="CHEBI:145989"/>
    </ligand>
</feature>
<comment type="caution">
    <text evidence="7">Lacks conserved residue(s) required for the propagation of feature annotation.</text>
</comment>
<dbReference type="InterPro" id="IPR006264">
    <property type="entry name" value="EPSP_synthase"/>
</dbReference>
<evidence type="ECO:0000256" key="2">
    <source>
        <dbReference type="ARBA" id="ARBA00009948"/>
    </source>
</evidence>
<comment type="subunit">
    <text evidence="7">Monomer.</text>
</comment>
<feature type="active site" description="Proton acceptor" evidence="7">
    <location>
        <position position="293"/>
    </location>
</feature>
<dbReference type="NCBIfam" id="TIGR01356">
    <property type="entry name" value="aroA"/>
    <property type="match status" value="1"/>
</dbReference>
<dbReference type="GO" id="GO:0003866">
    <property type="term" value="F:3-phosphoshikimate 1-carboxyvinyltransferase activity"/>
    <property type="evidence" value="ECO:0007669"/>
    <property type="project" value="UniProtKB-UniRule"/>
</dbReference>
<gene>
    <name evidence="7 9" type="primary">aroA</name>
    <name evidence="9" type="ORF">H8696_05410</name>
</gene>
<keyword evidence="3 7" id="KW-0028">Amino-acid biosynthesis</keyword>
<feature type="binding site" evidence="7">
    <location>
        <position position="20"/>
    </location>
    <ligand>
        <name>phosphoenolpyruvate</name>
        <dbReference type="ChEBI" id="CHEBI:58702"/>
    </ligand>
</feature>
<feature type="binding site" evidence="7">
    <location>
        <position position="320"/>
    </location>
    <ligand>
        <name>3-phosphoshikimate</name>
        <dbReference type="ChEBI" id="CHEBI:145989"/>
    </ligand>
</feature>
<name>A0A926D4N6_9FIRM</name>
<evidence type="ECO:0000256" key="6">
    <source>
        <dbReference type="ARBA" id="ARBA00044633"/>
    </source>
</evidence>
<feature type="binding site" evidence="7">
    <location>
        <position position="20"/>
    </location>
    <ligand>
        <name>3-phosphoshikimate</name>
        <dbReference type="ChEBI" id="CHEBI:145989"/>
    </ligand>
</feature>
<keyword evidence="5 7" id="KW-0057">Aromatic amino acid biosynthesis</keyword>
<feature type="binding site" evidence="7">
    <location>
        <position position="293"/>
    </location>
    <ligand>
        <name>3-phosphoshikimate</name>
        <dbReference type="ChEBI" id="CHEBI:145989"/>
    </ligand>
</feature>
<dbReference type="RefSeq" id="WP_249315613.1">
    <property type="nucleotide sequence ID" value="NZ_JACRSR010000001.1"/>
</dbReference>
<dbReference type="InterPro" id="IPR023193">
    <property type="entry name" value="EPSP_synthase_CS"/>
</dbReference>
<feature type="domain" description="Enolpyruvate transferase" evidence="8">
    <location>
        <begin position="7"/>
        <end position="402"/>
    </location>
</feature>
<dbReference type="Proteomes" id="UP000623172">
    <property type="component" value="Unassembled WGS sequence"/>
</dbReference>
<comment type="function">
    <text evidence="7">Catalyzes the transfer of the enolpyruvyl moiety of phosphoenolpyruvate (PEP) to the 5-hydroxyl of shikimate-3-phosphate (S3P) to produce enolpyruvyl shikimate-3-phosphate and inorganic phosphate.</text>
</comment>
<keyword evidence="4 7" id="KW-0808">Transferase</keyword>
<dbReference type="EC" id="2.5.1.19" evidence="7"/>
<feature type="binding site" evidence="7">
    <location>
        <position position="159"/>
    </location>
    <ligand>
        <name>3-phosphoshikimate</name>
        <dbReference type="ChEBI" id="CHEBI:145989"/>
    </ligand>
</feature>
<dbReference type="AlphaFoldDB" id="A0A926D4N6"/>
<dbReference type="EMBL" id="JACRSR010000001">
    <property type="protein sequence ID" value="MBC8531283.1"/>
    <property type="molecule type" value="Genomic_DNA"/>
</dbReference>
<sequence>MDILAGNTKWRGRVNLPTSKSVAHRHILCGALSKGETRLAHCPQSEDVRASLRAAEALGAKVAWDGDTVTVTGGDPPKEGAFHCGESGSTLRFMMPVAAALGGKWCINGQGRLLQRPQRALTDLLASKGVSIELHDAYLMMEGGLEPGEYVIDASESSQYVSGLLMALSMLPGPSRVIAKNLSSRPYVNITLDALARHGAYIRNENDCFYVPGFGLHKASIEVEGDFSQAAFFLTADMLGAEVYMHGLRKESAQGDAAILSILERAGGVNEGGVAMYARELKSFTLNASDVPDLVPVLAVLGCLVPGVSKITHAGRLRGKECDRLAAMTDTLSRLGGHIMETPDGLVMEGQEELEGGIKVHAWNDHRVAMALAVAALKCRKPIVIEGAECVKKSYPNFWNDLNHLGADIRLEERQ</sequence>
<dbReference type="GO" id="GO:0009073">
    <property type="term" value="P:aromatic amino acid family biosynthetic process"/>
    <property type="evidence" value="ECO:0007669"/>
    <property type="project" value="UniProtKB-KW"/>
</dbReference>
<dbReference type="Pfam" id="PF00275">
    <property type="entry name" value="EPSP_synthase"/>
    <property type="match status" value="1"/>
</dbReference>
<dbReference type="PANTHER" id="PTHR21090:SF5">
    <property type="entry name" value="PENTAFUNCTIONAL AROM POLYPEPTIDE"/>
    <property type="match status" value="1"/>
</dbReference>
<comment type="pathway">
    <text evidence="1 7">Metabolic intermediate biosynthesis; chorismate biosynthesis; chorismate from D-erythrose 4-phosphate and phosphoenolpyruvate: step 6/7.</text>
</comment>
<evidence type="ECO:0000256" key="1">
    <source>
        <dbReference type="ARBA" id="ARBA00004811"/>
    </source>
</evidence>
<evidence type="ECO:0000256" key="7">
    <source>
        <dbReference type="HAMAP-Rule" id="MF_00210"/>
    </source>
</evidence>
<dbReference type="CDD" id="cd01556">
    <property type="entry name" value="EPSP_synthase"/>
    <property type="match status" value="1"/>
</dbReference>
<comment type="catalytic activity">
    <reaction evidence="6">
        <text>3-phosphoshikimate + phosphoenolpyruvate = 5-O-(1-carboxyvinyl)-3-phosphoshikimate + phosphate</text>
        <dbReference type="Rhea" id="RHEA:21256"/>
        <dbReference type="ChEBI" id="CHEBI:43474"/>
        <dbReference type="ChEBI" id="CHEBI:57701"/>
        <dbReference type="ChEBI" id="CHEBI:58702"/>
        <dbReference type="ChEBI" id="CHEBI:145989"/>
        <dbReference type="EC" id="2.5.1.19"/>
    </reaction>
    <physiologicalReaction direction="left-to-right" evidence="6">
        <dbReference type="Rhea" id="RHEA:21257"/>
    </physiologicalReaction>
</comment>
<dbReference type="GO" id="GO:0005737">
    <property type="term" value="C:cytoplasm"/>
    <property type="evidence" value="ECO:0007669"/>
    <property type="project" value="UniProtKB-SubCell"/>
</dbReference>
<evidence type="ECO:0000313" key="10">
    <source>
        <dbReference type="Proteomes" id="UP000623172"/>
    </source>
</evidence>
<keyword evidence="7" id="KW-0963">Cytoplasm</keyword>
<accession>A0A926D4N6</accession>
<dbReference type="InterPro" id="IPR036968">
    <property type="entry name" value="Enolpyruvate_Tfrase_sf"/>
</dbReference>
<feature type="binding site" evidence="7">
    <location>
        <position position="367"/>
    </location>
    <ligand>
        <name>phosphoenolpyruvate</name>
        <dbReference type="ChEBI" id="CHEBI:58702"/>
    </ligand>
</feature>
<dbReference type="HAMAP" id="MF_00210">
    <property type="entry name" value="EPSP_synth"/>
    <property type="match status" value="1"/>
</dbReference>
<feature type="binding site" evidence="7">
    <location>
        <position position="88"/>
    </location>
    <ligand>
        <name>phosphoenolpyruvate</name>
        <dbReference type="ChEBI" id="CHEBI:58702"/>
    </ligand>
</feature>
<dbReference type="GO" id="GO:0009423">
    <property type="term" value="P:chorismate biosynthetic process"/>
    <property type="evidence" value="ECO:0007669"/>
    <property type="project" value="UniProtKB-UniRule"/>
</dbReference>
<feature type="binding site" evidence="7">
    <location>
        <position position="116"/>
    </location>
    <ligand>
        <name>phosphoenolpyruvate</name>
        <dbReference type="ChEBI" id="CHEBI:58702"/>
    </ligand>
</feature>
<evidence type="ECO:0000256" key="4">
    <source>
        <dbReference type="ARBA" id="ARBA00022679"/>
    </source>
</evidence>
<proteinExistence type="inferred from homology"/>
<comment type="similarity">
    <text evidence="2 7">Belongs to the EPSP synthase family.</text>
</comment>
<comment type="subcellular location">
    <subcellularLocation>
        <location evidence="7">Cytoplasm</location>
    </subcellularLocation>
</comment>
<feature type="binding site" evidence="7">
    <location>
        <position position="159"/>
    </location>
    <ligand>
        <name>phosphoenolpyruvate</name>
        <dbReference type="ChEBI" id="CHEBI:58702"/>
    </ligand>
</feature>
<feature type="binding site" evidence="7">
    <location>
        <position position="157"/>
    </location>
    <ligand>
        <name>3-phosphoshikimate</name>
        <dbReference type="ChEBI" id="CHEBI:145989"/>
    </ligand>
</feature>
<comment type="caution">
    <text evidence="9">The sequence shown here is derived from an EMBL/GenBank/DDBJ whole genome shotgun (WGS) entry which is preliminary data.</text>
</comment>
<dbReference type="InterPro" id="IPR001986">
    <property type="entry name" value="Enolpyruvate_Tfrase_dom"/>
</dbReference>
<dbReference type="PIRSF" id="PIRSF000505">
    <property type="entry name" value="EPSPS"/>
    <property type="match status" value="1"/>
</dbReference>
<dbReference type="GO" id="GO:0008652">
    <property type="term" value="P:amino acid biosynthetic process"/>
    <property type="evidence" value="ECO:0007669"/>
    <property type="project" value="UniProtKB-KW"/>
</dbReference>
<dbReference type="InterPro" id="IPR013792">
    <property type="entry name" value="RNA3'P_cycl/enolpyr_Trfase_a/b"/>
</dbReference>
<feature type="binding site" evidence="7">
    <location>
        <position position="324"/>
    </location>
    <ligand>
        <name>phosphoenolpyruvate</name>
        <dbReference type="ChEBI" id="CHEBI:58702"/>
    </ligand>
</feature>
<feature type="binding site" evidence="7">
    <location>
        <position position="393"/>
    </location>
    <ligand>
        <name>phosphoenolpyruvate</name>
        <dbReference type="ChEBI" id="CHEBI:58702"/>
    </ligand>
</feature>
<dbReference type="SUPFAM" id="SSF55205">
    <property type="entry name" value="EPT/RTPC-like"/>
    <property type="match status" value="1"/>
</dbReference>
<feature type="binding site" evidence="7">
    <location>
        <position position="184"/>
    </location>
    <ligand>
        <name>3-phosphoshikimate</name>
        <dbReference type="ChEBI" id="CHEBI:145989"/>
    </ligand>
</feature>
<evidence type="ECO:0000259" key="8">
    <source>
        <dbReference type="Pfam" id="PF00275"/>
    </source>
</evidence>
<feature type="binding site" evidence="7">
    <location>
        <position position="158"/>
    </location>
    <ligand>
        <name>3-phosphoshikimate</name>
        <dbReference type="ChEBI" id="CHEBI:145989"/>
    </ligand>
</feature>
<evidence type="ECO:0000256" key="5">
    <source>
        <dbReference type="ARBA" id="ARBA00023141"/>
    </source>
</evidence>
<dbReference type="Gene3D" id="3.65.10.10">
    <property type="entry name" value="Enolpyruvate transferase domain"/>
    <property type="match status" value="2"/>
</dbReference>